<dbReference type="Gene3D" id="1.10.1670.10">
    <property type="entry name" value="Helix-hairpin-Helix base-excision DNA repair enzymes (C-terminal)"/>
    <property type="match status" value="1"/>
</dbReference>
<dbReference type="EMBL" id="OY569118">
    <property type="protein sequence ID" value="CAJ1001921.1"/>
    <property type="molecule type" value="Genomic_DNA"/>
</dbReference>
<evidence type="ECO:0000313" key="6">
    <source>
        <dbReference type="EMBL" id="CAJ1001921.1"/>
    </source>
</evidence>
<proteinExistence type="predicted"/>
<dbReference type="Proteomes" id="UP001189619">
    <property type="component" value="Chromosome"/>
</dbReference>
<dbReference type="PANTHER" id="PTHR10359">
    <property type="entry name" value="A/G-SPECIFIC ADENINE GLYCOSYLASE/ENDONUCLEASE III"/>
    <property type="match status" value="1"/>
</dbReference>
<protein>
    <submittedName>
        <fullName evidence="6">Endonuclease</fullName>
    </submittedName>
</protein>
<dbReference type="Pfam" id="PF00730">
    <property type="entry name" value="HhH-GPD"/>
    <property type="match status" value="1"/>
</dbReference>
<dbReference type="PIRSF" id="PIRSF001435">
    <property type="entry name" value="Nth"/>
    <property type="match status" value="1"/>
</dbReference>
<reference evidence="6" key="1">
    <citation type="submission" date="2023-07" db="EMBL/GenBank/DDBJ databases">
        <authorList>
            <person name="Ivanov I."/>
            <person name="Teneva D."/>
            <person name="Stoikov I."/>
        </authorList>
    </citation>
    <scope>NUCLEOTIDE SEQUENCE</scope>
    <source>
        <strain evidence="6">4475</strain>
    </source>
</reference>
<dbReference type="SUPFAM" id="SSF48150">
    <property type="entry name" value="DNA-glycosylase"/>
    <property type="match status" value="1"/>
</dbReference>
<evidence type="ECO:0000256" key="3">
    <source>
        <dbReference type="ARBA" id="ARBA00023004"/>
    </source>
</evidence>
<dbReference type="GO" id="GO:0051539">
    <property type="term" value="F:4 iron, 4 sulfur cluster binding"/>
    <property type="evidence" value="ECO:0007669"/>
    <property type="project" value="UniProtKB-KW"/>
</dbReference>
<dbReference type="InterPro" id="IPR023170">
    <property type="entry name" value="HhH_base_excis_C"/>
</dbReference>
<dbReference type="GO" id="GO:0004519">
    <property type="term" value="F:endonuclease activity"/>
    <property type="evidence" value="ECO:0007669"/>
    <property type="project" value="UniProtKB-KW"/>
</dbReference>
<keyword evidence="3" id="KW-0408">Iron</keyword>
<dbReference type="AlphaFoldDB" id="A0AA48RDH4"/>
<dbReference type="InterPro" id="IPR003265">
    <property type="entry name" value="HhH-GPD_domain"/>
</dbReference>
<dbReference type="SMART" id="SM00478">
    <property type="entry name" value="ENDO3c"/>
    <property type="match status" value="1"/>
</dbReference>
<evidence type="ECO:0000256" key="1">
    <source>
        <dbReference type="ARBA" id="ARBA00022485"/>
    </source>
</evidence>
<dbReference type="PANTHER" id="PTHR10359:SF19">
    <property type="entry name" value="DNA REPAIR GLYCOSYLASE MJ1434-RELATED"/>
    <property type="match status" value="1"/>
</dbReference>
<keyword evidence="6" id="KW-0378">Hydrolase</keyword>
<keyword evidence="7" id="KW-1185">Reference proteome</keyword>
<dbReference type="GO" id="GO:0006284">
    <property type="term" value="P:base-excision repair"/>
    <property type="evidence" value="ECO:0007669"/>
    <property type="project" value="InterPro"/>
</dbReference>
<keyword evidence="1" id="KW-0004">4Fe-4S</keyword>
<feature type="domain" description="HhH-GPD" evidence="5">
    <location>
        <begin position="36"/>
        <end position="192"/>
    </location>
</feature>
<evidence type="ECO:0000313" key="7">
    <source>
        <dbReference type="Proteomes" id="UP001189619"/>
    </source>
</evidence>
<dbReference type="InterPro" id="IPR011257">
    <property type="entry name" value="DNA_glycosylase"/>
</dbReference>
<keyword evidence="4" id="KW-0411">Iron-sulfur</keyword>
<evidence type="ECO:0000256" key="2">
    <source>
        <dbReference type="ARBA" id="ARBA00022723"/>
    </source>
</evidence>
<gene>
    <name evidence="6" type="ORF">BSPP4475_06335</name>
</gene>
<dbReference type="CDD" id="cd00056">
    <property type="entry name" value="ENDO3c"/>
    <property type="match status" value="1"/>
</dbReference>
<dbReference type="RefSeq" id="WP_230077187.1">
    <property type="nucleotide sequence ID" value="NZ_OY569118.1"/>
</dbReference>
<dbReference type="Gene3D" id="1.10.340.30">
    <property type="entry name" value="Hypothetical protein, domain 2"/>
    <property type="match status" value="1"/>
</dbReference>
<dbReference type="KEGG" id="bayd:BSPP4475_06335"/>
<evidence type="ECO:0000259" key="5">
    <source>
        <dbReference type="SMART" id="SM00478"/>
    </source>
</evidence>
<keyword evidence="2" id="KW-0479">Metal-binding</keyword>
<organism evidence="6 7">
    <name type="scientific">Brevibacillus aydinogluensis</name>
    <dbReference type="NCBI Taxonomy" id="927786"/>
    <lineage>
        <taxon>Bacteria</taxon>
        <taxon>Bacillati</taxon>
        <taxon>Bacillota</taxon>
        <taxon>Bacilli</taxon>
        <taxon>Bacillales</taxon>
        <taxon>Paenibacillaceae</taxon>
        <taxon>Brevibacillus</taxon>
    </lineage>
</organism>
<keyword evidence="6" id="KW-0540">Nuclease</keyword>
<accession>A0AA48RDH4</accession>
<name>A0AA48RDH4_9BACL</name>
<sequence length="217" mass="24482">MWKRIYHTLERTFPSFTVDEWWGVTEPFARMAGSVLVQNTTWINASKALDRLEEAGLLEPAALAGETAERLAEVIRPAGFQRAKSAALLRLAGWVVEHGGVDRLRRLTDSTDELRRQLLLLKGIGPETADTILAYALTRPTISGDAYTRRLWQRLTGEVLSYEQVRRAILAELTEAEDLRRLHGLIVEHGKAICAKRLPRCSACLFADDCRYLHDSI</sequence>
<evidence type="ECO:0000256" key="4">
    <source>
        <dbReference type="ARBA" id="ARBA00023014"/>
    </source>
</evidence>
<dbReference type="GO" id="GO:0046872">
    <property type="term" value="F:metal ion binding"/>
    <property type="evidence" value="ECO:0007669"/>
    <property type="project" value="UniProtKB-KW"/>
</dbReference>
<keyword evidence="6" id="KW-0255">Endonuclease</keyword>